<sequence length="40" mass="4674">MGFCPVYCRWYAQKHVLIVQRCLANVGRIQFYTAKHATSI</sequence>
<reference evidence="1" key="1">
    <citation type="submission" date="2013-11" db="EMBL/GenBank/DDBJ databases">
        <title>Microbial diversity, functional groups and degradation webs in Northern and Southern Mediterranean and Red Sea marine crude oil polluted sites.</title>
        <authorList>
            <person name="Daffonchio D."/>
            <person name="Mapelli F."/>
            <person name="Ferrer M."/>
            <person name="Richter M."/>
            <person name="Cherif A."/>
            <person name="Malkawi H.I."/>
            <person name="Yakimov M.M."/>
            <person name="Abdel-Fattah Y.R."/>
            <person name="Blaghen M."/>
            <person name="Golyshin P.N."/>
            <person name="Kalogerakis N."/>
            <person name="Boon N."/>
            <person name="Magagnini M."/>
            <person name="Fava F."/>
        </authorList>
    </citation>
    <scope>NUCLEOTIDE SEQUENCE</scope>
</reference>
<evidence type="ECO:0000313" key="1">
    <source>
        <dbReference type="EMBL" id="KTF05792.1"/>
    </source>
</evidence>
<comment type="caution">
    <text evidence="1">The sequence shown here is derived from an EMBL/GenBank/DDBJ whole genome shotgun (WGS) entry which is preliminary data.</text>
</comment>
<organism evidence="1">
    <name type="scientific">marine sediment metagenome</name>
    <dbReference type="NCBI Taxonomy" id="412755"/>
    <lineage>
        <taxon>unclassified sequences</taxon>
        <taxon>metagenomes</taxon>
        <taxon>ecological metagenomes</taxon>
    </lineage>
</organism>
<dbReference type="AlphaFoldDB" id="A0A1B6NS94"/>
<dbReference type="EMBL" id="AYSL01001563">
    <property type="protein sequence ID" value="KTF05792.1"/>
    <property type="molecule type" value="Genomic_DNA"/>
</dbReference>
<accession>A0A1B6NS94</accession>
<protein>
    <submittedName>
        <fullName evidence="1">Uncharacterized protein</fullName>
    </submittedName>
</protein>
<proteinExistence type="predicted"/>
<name>A0A1B6NS94_9ZZZZ</name>
<gene>
    <name evidence="1" type="ORF">MGSAQ_002712</name>
</gene>